<dbReference type="PANTHER" id="PTHR33112">
    <property type="entry name" value="DOMAIN PROTEIN, PUTATIVE-RELATED"/>
    <property type="match status" value="1"/>
</dbReference>
<dbReference type="EMBL" id="FJOG01000007">
    <property type="protein sequence ID" value="CZR56272.1"/>
    <property type="molecule type" value="Genomic_DNA"/>
</dbReference>
<gene>
    <name evidence="2" type="ORF">PAC_06160</name>
</gene>
<name>A0A1L7WU21_9HELO</name>
<reference evidence="2 3" key="1">
    <citation type="submission" date="2016-03" db="EMBL/GenBank/DDBJ databases">
        <authorList>
            <person name="Ploux O."/>
        </authorList>
    </citation>
    <scope>NUCLEOTIDE SEQUENCE [LARGE SCALE GENOMIC DNA]</scope>
    <source>
        <strain evidence="2 3">UAMH 11012</strain>
    </source>
</reference>
<dbReference type="Proteomes" id="UP000184330">
    <property type="component" value="Unassembled WGS sequence"/>
</dbReference>
<feature type="domain" description="Heterokaryon incompatibility" evidence="1">
    <location>
        <begin position="201"/>
        <end position="353"/>
    </location>
</feature>
<dbReference type="STRING" id="576137.A0A1L7WU21"/>
<organism evidence="2 3">
    <name type="scientific">Phialocephala subalpina</name>
    <dbReference type="NCBI Taxonomy" id="576137"/>
    <lineage>
        <taxon>Eukaryota</taxon>
        <taxon>Fungi</taxon>
        <taxon>Dikarya</taxon>
        <taxon>Ascomycota</taxon>
        <taxon>Pezizomycotina</taxon>
        <taxon>Leotiomycetes</taxon>
        <taxon>Helotiales</taxon>
        <taxon>Mollisiaceae</taxon>
        <taxon>Phialocephala</taxon>
        <taxon>Phialocephala fortinii species complex</taxon>
    </lineage>
</organism>
<evidence type="ECO:0000259" key="1">
    <source>
        <dbReference type="Pfam" id="PF06985"/>
    </source>
</evidence>
<keyword evidence="3" id="KW-1185">Reference proteome</keyword>
<evidence type="ECO:0000313" key="3">
    <source>
        <dbReference type="Proteomes" id="UP000184330"/>
    </source>
</evidence>
<sequence>MSAPPGAPKIETTQELEEPVPPCRFCNHLAHDRRMEHVPMLEWIEGITHSSCKYCHVLVQAIQKLDPGLLSDKARSDKDAAVDVHSSSRSGSQRLLYVGRKKDGWFSNLLSIELYTTKDTPSDLSFIGSARDISPTAGDESMWTFLRDCLHQCTHEHPRCSALQNAEWFPDRLLYLSEPSTGDEYHLNLIETAHHRPTSRYITLSHCWGGKVHLCTTTSNLDRHRKGIPYAKLPRTFKDCVTVARKLGVQHIWIDSLCIIQDQRSDWAHNSRMMDKVYENSLFTVTAVSSPDSSTPFLGPDAPSGRAKYQHHDIDASALSKITPNVKARKYNAEISPGWFYGPLEFRAWAWQERHLSVRTIDFTEQQVHWQCATVNTCDCIGVKDAADWKKAEKITMKTAKIWRANVEDYSRRYLTYWTDRLPALSGMASRYSKEIGSEYLAGLWLSDFPRCLAWYRQELSDCRTGKPCMQRSADNGVPSWSWASVPDRVNWMWTVDLDQTLFDKAGNFIEGADDEIPVKSCVELVSYDCQPLNSENAFGEVRQGSVVELRGRVVEAEMETDIHGCGLVRREGLKPQLMVPDCHIVGEDDLESQKRSLISPFRSKKASLESAELRRAIPIDKIKGDDESRRTKGIVTCLLLFTKEKKNETRPCILILSKQTSAPKELPQTYQRVGISAGNLNSSGPLYKYRKDWECWEGWEELGLWEDWERWFIDAEEKTLRIV</sequence>
<dbReference type="OrthoDB" id="47007at2759"/>
<evidence type="ECO:0000313" key="2">
    <source>
        <dbReference type="EMBL" id="CZR56272.1"/>
    </source>
</evidence>
<proteinExistence type="predicted"/>
<dbReference type="InterPro" id="IPR010730">
    <property type="entry name" value="HET"/>
</dbReference>
<protein>
    <recommendedName>
        <fullName evidence="1">Heterokaryon incompatibility domain-containing protein</fullName>
    </recommendedName>
</protein>
<accession>A0A1L7WU21</accession>
<dbReference type="PANTHER" id="PTHR33112:SF16">
    <property type="entry name" value="HETEROKARYON INCOMPATIBILITY DOMAIN-CONTAINING PROTEIN"/>
    <property type="match status" value="1"/>
</dbReference>
<dbReference type="Pfam" id="PF06985">
    <property type="entry name" value="HET"/>
    <property type="match status" value="1"/>
</dbReference>
<dbReference type="AlphaFoldDB" id="A0A1L7WU21"/>